<dbReference type="RefSeq" id="WP_377405271.1">
    <property type="nucleotide sequence ID" value="NZ_JBHTFQ010000008.1"/>
</dbReference>
<evidence type="ECO:0000256" key="1">
    <source>
        <dbReference type="SAM" id="MobiDB-lite"/>
    </source>
</evidence>
<sequence>MQLERGLLAKLTDDAAAQLQNLRFKAAGLVEPPPESPDSDRLCQETAVNSEMC</sequence>
<evidence type="ECO:0000313" key="2">
    <source>
        <dbReference type="EMBL" id="MFC7705398.1"/>
    </source>
</evidence>
<keyword evidence="3" id="KW-1185">Reference proteome</keyword>
<reference evidence="3" key="1">
    <citation type="journal article" date="2019" name="Int. J. Syst. Evol. Microbiol.">
        <title>The Global Catalogue of Microorganisms (GCM) 10K type strain sequencing project: providing services to taxonomists for standard genome sequencing and annotation.</title>
        <authorList>
            <consortium name="The Broad Institute Genomics Platform"/>
            <consortium name="The Broad Institute Genome Sequencing Center for Infectious Disease"/>
            <person name="Wu L."/>
            <person name="Ma J."/>
        </authorList>
    </citation>
    <scope>NUCLEOTIDE SEQUENCE [LARGE SCALE GENOMIC DNA]</scope>
    <source>
        <strain evidence="3">CGMCC 1.12750</strain>
    </source>
</reference>
<organism evidence="2 3">
    <name type="scientific">Plastorhodobacter daqingensis</name>
    <dbReference type="NCBI Taxonomy" id="1387281"/>
    <lineage>
        <taxon>Bacteria</taxon>
        <taxon>Pseudomonadati</taxon>
        <taxon>Pseudomonadota</taxon>
        <taxon>Alphaproteobacteria</taxon>
        <taxon>Rhodobacterales</taxon>
        <taxon>Paracoccaceae</taxon>
        <taxon>Plastorhodobacter</taxon>
    </lineage>
</organism>
<protein>
    <submittedName>
        <fullName evidence="2">Uncharacterized protein</fullName>
    </submittedName>
</protein>
<dbReference type="EMBL" id="JBHTFQ010000008">
    <property type="protein sequence ID" value="MFC7705398.1"/>
    <property type="molecule type" value="Genomic_DNA"/>
</dbReference>
<evidence type="ECO:0000313" key="3">
    <source>
        <dbReference type="Proteomes" id="UP001596516"/>
    </source>
</evidence>
<accession>A0ABW2UN52</accession>
<comment type="caution">
    <text evidence="2">The sequence shown here is derived from an EMBL/GenBank/DDBJ whole genome shotgun (WGS) entry which is preliminary data.</text>
</comment>
<dbReference type="Proteomes" id="UP001596516">
    <property type="component" value="Unassembled WGS sequence"/>
</dbReference>
<feature type="region of interest" description="Disordered" evidence="1">
    <location>
        <begin position="28"/>
        <end position="53"/>
    </location>
</feature>
<gene>
    <name evidence="2" type="ORF">ACFQXB_14460</name>
</gene>
<name>A0ABW2UN52_9RHOB</name>
<proteinExistence type="predicted"/>